<sequence>LSTVRGPLRQTPYCAILIYCNNTPIMKVLMEKLAIAEPRPTLEYEHAVVRLDDLLAQELTPAVRLFGPIMRPSVALMHAPPGVGKSMLAHEIAWAVASGKSQFTRYPLPNWQFDAEPCNVLIIDGELPMDELRRRMAVLRGGRSALRLSLLANAQLFEQEQELIDISRSASRERISRLVEDGEIGLLILDNLATLTGPLYDEDGAQAQRVINEWQAGLRQSGCSVMLIHHDNKTGGQRGSSDRETICDLIIHLERRPDVGIERAEFEVQFRKARFIESQPQTFSAALRNGRWDFGDATRSMLERLVDHMEATMGDWNYKDIMQDLSISKPYVYRLYAEAVERELWESDWDRPKTRKRRQAKASIY</sequence>
<name>A0A0F9A293_9ZZZZ</name>
<dbReference type="SUPFAM" id="SSF52540">
    <property type="entry name" value="P-loop containing nucleoside triphosphate hydrolases"/>
    <property type="match status" value="1"/>
</dbReference>
<reference evidence="2" key="1">
    <citation type="journal article" date="2015" name="Nature">
        <title>Complex archaea that bridge the gap between prokaryotes and eukaryotes.</title>
        <authorList>
            <person name="Spang A."/>
            <person name="Saw J.H."/>
            <person name="Jorgensen S.L."/>
            <person name="Zaremba-Niedzwiedzka K."/>
            <person name="Martijn J."/>
            <person name="Lind A.E."/>
            <person name="van Eijk R."/>
            <person name="Schleper C."/>
            <person name="Guy L."/>
            <person name="Ettema T.J."/>
        </authorList>
    </citation>
    <scope>NUCLEOTIDE SEQUENCE</scope>
</reference>
<dbReference type="InterPro" id="IPR027417">
    <property type="entry name" value="P-loop_NTPase"/>
</dbReference>
<dbReference type="AlphaFoldDB" id="A0A0F9A293"/>
<evidence type="ECO:0000259" key="1">
    <source>
        <dbReference type="SMART" id="SM00382"/>
    </source>
</evidence>
<proteinExistence type="predicted"/>
<evidence type="ECO:0000313" key="2">
    <source>
        <dbReference type="EMBL" id="KKK92230.1"/>
    </source>
</evidence>
<dbReference type="InterPro" id="IPR003593">
    <property type="entry name" value="AAA+_ATPase"/>
</dbReference>
<dbReference type="Gene3D" id="3.40.50.300">
    <property type="entry name" value="P-loop containing nucleotide triphosphate hydrolases"/>
    <property type="match status" value="1"/>
</dbReference>
<dbReference type="Pfam" id="PF13481">
    <property type="entry name" value="AAA_25"/>
    <property type="match status" value="1"/>
</dbReference>
<protein>
    <recommendedName>
        <fullName evidence="1">AAA+ ATPase domain-containing protein</fullName>
    </recommendedName>
</protein>
<dbReference type="SMART" id="SM00382">
    <property type="entry name" value="AAA"/>
    <property type="match status" value="1"/>
</dbReference>
<organism evidence="2">
    <name type="scientific">marine sediment metagenome</name>
    <dbReference type="NCBI Taxonomy" id="412755"/>
    <lineage>
        <taxon>unclassified sequences</taxon>
        <taxon>metagenomes</taxon>
        <taxon>ecological metagenomes</taxon>
    </lineage>
</organism>
<dbReference type="EMBL" id="LAZR01048308">
    <property type="protein sequence ID" value="KKK92230.1"/>
    <property type="molecule type" value="Genomic_DNA"/>
</dbReference>
<comment type="caution">
    <text evidence="2">The sequence shown here is derived from an EMBL/GenBank/DDBJ whole genome shotgun (WGS) entry which is preliminary data.</text>
</comment>
<feature type="non-terminal residue" evidence="2">
    <location>
        <position position="1"/>
    </location>
</feature>
<accession>A0A0F9A293</accession>
<feature type="domain" description="AAA+ ATPase" evidence="1">
    <location>
        <begin position="71"/>
        <end position="274"/>
    </location>
</feature>
<gene>
    <name evidence="2" type="ORF">LCGC14_2705000</name>
</gene>